<name>A0A183ACJ9_9TREM</name>
<dbReference type="Proteomes" id="UP000272942">
    <property type="component" value="Unassembled WGS sequence"/>
</dbReference>
<evidence type="ECO:0000313" key="3">
    <source>
        <dbReference type="WBParaSite" id="ECPE_0000469601-mRNA-1"/>
    </source>
</evidence>
<protein>
    <submittedName>
        <fullName evidence="3">DDE_3 domain-containing protein</fullName>
    </submittedName>
</protein>
<dbReference type="EMBL" id="UZAN01041544">
    <property type="protein sequence ID" value="VDP73367.1"/>
    <property type="molecule type" value="Genomic_DNA"/>
</dbReference>
<accession>A0A183ACJ9</accession>
<reference evidence="3" key="1">
    <citation type="submission" date="2016-06" db="UniProtKB">
        <authorList>
            <consortium name="WormBaseParasite"/>
        </authorList>
    </citation>
    <scope>IDENTIFICATION</scope>
</reference>
<gene>
    <name evidence="1" type="ORF">ECPE_LOCUS4684</name>
</gene>
<dbReference type="InterPro" id="IPR052709">
    <property type="entry name" value="Transposase-MT_Hybrid"/>
</dbReference>
<organism evidence="3">
    <name type="scientific">Echinostoma caproni</name>
    <dbReference type="NCBI Taxonomy" id="27848"/>
    <lineage>
        <taxon>Eukaryota</taxon>
        <taxon>Metazoa</taxon>
        <taxon>Spiralia</taxon>
        <taxon>Lophotrochozoa</taxon>
        <taxon>Platyhelminthes</taxon>
        <taxon>Trematoda</taxon>
        <taxon>Digenea</taxon>
        <taxon>Plagiorchiida</taxon>
        <taxon>Echinostomata</taxon>
        <taxon>Echinostomatoidea</taxon>
        <taxon>Echinostomatidae</taxon>
        <taxon>Echinostoma</taxon>
    </lineage>
</organism>
<proteinExistence type="predicted"/>
<dbReference type="PANTHER" id="PTHR46060:SF1">
    <property type="entry name" value="MARINER MOS1 TRANSPOSASE-LIKE PROTEIN"/>
    <property type="match status" value="1"/>
</dbReference>
<evidence type="ECO:0000313" key="1">
    <source>
        <dbReference type="EMBL" id="VDP73367.1"/>
    </source>
</evidence>
<dbReference type="WBParaSite" id="ECPE_0000469601-mRNA-1">
    <property type="protein sequence ID" value="ECPE_0000469601-mRNA-1"/>
    <property type="gene ID" value="ECPE_0000469601"/>
</dbReference>
<keyword evidence="2" id="KW-1185">Reference proteome</keyword>
<dbReference type="InterPro" id="IPR036397">
    <property type="entry name" value="RNaseH_sf"/>
</dbReference>
<dbReference type="Gene3D" id="3.30.420.10">
    <property type="entry name" value="Ribonuclease H-like superfamily/Ribonuclease H"/>
    <property type="match status" value="1"/>
</dbReference>
<dbReference type="GO" id="GO:0003676">
    <property type="term" value="F:nucleic acid binding"/>
    <property type="evidence" value="ECO:0007669"/>
    <property type="project" value="InterPro"/>
</dbReference>
<sequence>MTRLQEALGLIGLRNPVAEGASCLMKKRCSSPVEVTTSDNTAVMQVMVEENARGTVEQIAKPVGISSIPKILFVKLGFRKVYAIQVPHQHDEKKKVVRVNWCRTVVARFDGGRSDAVWEINSGDETWVYKSAVTVDWWAIHYLPKSLEAIAIPKPRARGALLHHDNAPAHRSHVFGEFLPRERVQKIGCPPYIPDVDSCDILCKRDGKRMMRGILYESPTAAVEAFTELI</sequence>
<dbReference type="PANTHER" id="PTHR46060">
    <property type="entry name" value="MARINER MOS1 TRANSPOSASE-LIKE PROTEIN"/>
    <property type="match status" value="1"/>
</dbReference>
<evidence type="ECO:0000313" key="2">
    <source>
        <dbReference type="Proteomes" id="UP000272942"/>
    </source>
</evidence>
<dbReference type="OrthoDB" id="10018757at2759"/>
<dbReference type="AlphaFoldDB" id="A0A183ACJ9"/>
<reference evidence="1 2" key="2">
    <citation type="submission" date="2018-11" db="EMBL/GenBank/DDBJ databases">
        <authorList>
            <consortium name="Pathogen Informatics"/>
        </authorList>
    </citation>
    <scope>NUCLEOTIDE SEQUENCE [LARGE SCALE GENOMIC DNA]</scope>
    <source>
        <strain evidence="1 2">Egypt</strain>
    </source>
</reference>